<keyword evidence="3" id="KW-0963">Cytoplasm</keyword>
<evidence type="ECO:0000256" key="2">
    <source>
        <dbReference type="ARBA" id="ARBA00006084"/>
    </source>
</evidence>
<evidence type="ECO:0000256" key="5">
    <source>
        <dbReference type="RuleBase" id="RU004301"/>
    </source>
</evidence>
<dbReference type="Pfam" id="PF04699">
    <property type="entry name" value="P16-Arc"/>
    <property type="match status" value="1"/>
</dbReference>
<reference evidence="7" key="1">
    <citation type="submission" date="2022-11" db="UniProtKB">
        <authorList>
            <consortium name="WormBaseParasite"/>
        </authorList>
    </citation>
    <scope>IDENTIFICATION</scope>
</reference>
<name>A0A914YL04_9BILA</name>
<dbReference type="WBParaSite" id="PSU_v2.g2022.t1">
    <property type="protein sequence ID" value="PSU_v2.g2022.t1"/>
    <property type="gene ID" value="PSU_v2.g2022"/>
</dbReference>
<dbReference type="GO" id="GO:0005885">
    <property type="term" value="C:Arp2/3 protein complex"/>
    <property type="evidence" value="ECO:0007669"/>
    <property type="project" value="InterPro"/>
</dbReference>
<evidence type="ECO:0000256" key="4">
    <source>
        <dbReference type="ARBA" id="ARBA00023212"/>
    </source>
</evidence>
<evidence type="ECO:0000256" key="1">
    <source>
        <dbReference type="ARBA" id="ARBA00004245"/>
    </source>
</evidence>
<dbReference type="InterPro" id="IPR036743">
    <property type="entry name" value="ARPC5_sf"/>
</dbReference>
<comment type="similarity">
    <text evidence="2 5">Belongs to the ARPC5 family.</text>
</comment>
<dbReference type="GO" id="GO:0034314">
    <property type="term" value="P:Arp2/3 complex-mediated actin nucleation"/>
    <property type="evidence" value="ECO:0007669"/>
    <property type="project" value="InterPro"/>
</dbReference>
<dbReference type="SUPFAM" id="SSF69103">
    <property type="entry name" value="Arp2/3 complex 16 kDa subunit ARPC5"/>
    <property type="match status" value="1"/>
</dbReference>
<evidence type="ECO:0000313" key="7">
    <source>
        <dbReference type="WBParaSite" id="PSU_v2.g2022.t1"/>
    </source>
</evidence>
<sequence>MSKNVLSDTSYRKLKVEDLDANAFHGDEEVEEAEGPNESRIKQLTGQHLELLRELIKTAPLKSNNQDLKDNASRIAANALSSFKIDEVASTIAKLSTEELDILLHYVFRSFDFVEQQKISANVLLTFHDEIFKITGHGGILRVLCSINRLHAL</sequence>
<keyword evidence="4 5" id="KW-0206">Cytoskeleton</keyword>
<dbReference type="GO" id="GO:0030833">
    <property type="term" value="P:regulation of actin filament polymerization"/>
    <property type="evidence" value="ECO:0007669"/>
    <property type="project" value="InterPro"/>
</dbReference>
<dbReference type="Proteomes" id="UP000887577">
    <property type="component" value="Unplaced"/>
</dbReference>
<dbReference type="AlphaFoldDB" id="A0A914YL04"/>
<evidence type="ECO:0000313" key="6">
    <source>
        <dbReference type="Proteomes" id="UP000887577"/>
    </source>
</evidence>
<comment type="subcellular location">
    <subcellularLocation>
        <location evidence="1">Cytoplasm</location>
        <location evidence="1">Cytoskeleton</location>
    </subcellularLocation>
</comment>
<protein>
    <recommendedName>
        <fullName evidence="5">Actin-related protein 2/3 complex subunit 5</fullName>
    </recommendedName>
</protein>
<comment type="function">
    <text evidence="5">Functions as component of the Arp2/3 complex which is involved in regulation of actin polymerization and together with an activating nucleation-promoting factor (NPF) mediates the formation of branched actin networks. Arp2/3 complex plays a critical role in the control of cell morphogenesis via the modulation of cell polarity development.</text>
</comment>
<dbReference type="PANTHER" id="PTHR12644">
    <property type="entry name" value="ARP2/3 COMPLEX 16 KD SUBUNIT P16-ARC"/>
    <property type="match status" value="1"/>
</dbReference>
<dbReference type="InterPro" id="IPR006789">
    <property type="entry name" value="ARPC5"/>
</dbReference>
<accession>A0A914YL04</accession>
<dbReference type="Gene3D" id="1.25.40.190">
    <property type="entry name" value="Actin-related protein 2/3 complex subunit 5"/>
    <property type="match status" value="1"/>
</dbReference>
<proteinExistence type="inferred from homology"/>
<evidence type="ECO:0000256" key="3">
    <source>
        <dbReference type="ARBA" id="ARBA00022490"/>
    </source>
</evidence>
<keyword evidence="6" id="KW-1185">Reference proteome</keyword>
<organism evidence="6 7">
    <name type="scientific">Panagrolaimus superbus</name>
    <dbReference type="NCBI Taxonomy" id="310955"/>
    <lineage>
        <taxon>Eukaryota</taxon>
        <taxon>Metazoa</taxon>
        <taxon>Ecdysozoa</taxon>
        <taxon>Nematoda</taxon>
        <taxon>Chromadorea</taxon>
        <taxon>Rhabditida</taxon>
        <taxon>Tylenchina</taxon>
        <taxon>Panagrolaimomorpha</taxon>
        <taxon>Panagrolaimoidea</taxon>
        <taxon>Panagrolaimidae</taxon>
        <taxon>Panagrolaimus</taxon>
    </lineage>
</organism>